<organism evidence="1 2">
    <name type="scientific">Camellia lanceoleosa</name>
    <dbReference type="NCBI Taxonomy" id="1840588"/>
    <lineage>
        <taxon>Eukaryota</taxon>
        <taxon>Viridiplantae</taxon>
        <taxon>Streptophyta</taxon>
        <taxon>Embryophyta</taxon>
        <taxon>Tracheophyta</taxon>
        <taxon>Spermatophyta</taxon>
        <taxon>Magnoliopsida</taxon>
        <taxon>eudicotyledons</taxon>
        <taxon>Gunneridae</taxon>
        <taxon>Pentapetalae</taxon>
        <taxon>asterids</taxon>
        <taxon>Ericales</taxon>
        <taxon>Theaceae</taxon>
        <taxon>Camellia</taxon>
    </lineage>
</organism>
<comment type="caution">
    <text evidence="1">The sequence shown here is derived from an EMBL/GenBank/DDBJ whole genome shotgun (WGS) entry which is preliminary data.</text>
</comment>
<sequence>MPNVDGLADDDDGEPEGDDDVHMNEIHKDFKFSGKVNNIIFLEKFGACIVQLSIHLLPLPTLFSCRERDWGPTRRAFVDSSKPRVAGRGFHCCRNRHIGGWISSVAHYPRWKTI</sequence>
<evidence type="ECO:0000313" key="2">
    <source>
        <dbReference type="Proteomes" id="UP001060215"/>
    </source>
</evidence>
<reference evidence="1 2" key="1">
    <citation type="journal article" date="2022" name="Plant J.">
        <title>Chromosome-level genome of Camellia lanceoleosa provides a valuable resource for understanding genome evolution and self-incompatibility.</title>
        <authorList>
            <person name="Gong W."/>
            <person name="Xiao S."/>
            <person name="Wang L."/>
            <person name="Liao Z."/>
            <person name="Chang Y."/>
            <person name="Mo W."/>
            <person name="Hu G."/>
            <person name="Li W."/>
            <person name="Zhao G."/>
            <person name="Zhu H."/>
            <person name="Hu X."/>
            <person name="Ji K."/>
            <person name="Xiang X."/>
            <person name="Song Q."/>
            <person name="Yuan D."/>
            <person name="Jin S."/>
            <person name="Zhang L."/>
        </authorList>
    </citation>
    <scope>NUCLEOTIDE SEQUENCE [LARGE SCALE GENOMIC DNA]</scope>
    <source>
        <strain evidence="1">SQ_2022a</strain>
    </source>
</reference>
<name>A0ACC0HWM9_9ERIC</name>
<accession>A0ACC0HWM9</accession>
<protein>
    <submittedName>
        <fullName evidence="1">Uncharacterized protein</fullName>
    </submittedName>
</protein>
<dbReference type="Proteomes" id="UP001060215">
    <property type="component" value="Chromosome 2"/>
</dbReference>
<evidence type="ECO:0000313" key="1">
    <source>
        <dbReference type="EMBL" id="KAI8017755.1"/>
    </source>
</evidence>
<gene>
    <name evidence="1" type="ORF">LOK49_LG04G01203</name>
</gene>
<dbReference type="EMBL" id="CM045759">
    <property type="protein sequence ID" value="KAI8017755.1"/>
    <property type="molecule type" value="Genomic_DNA"/>
</dbReference>
<keyword evidence="2" id="KW-1185">Reference proteome</keyword>
<proteinExistence type="predicted"/>